<dbReference type="AlphaFoldDB" id="A0A6C0JHF1"/>
<protein>
    <submittedName>
        <fullName evidence="1">Uncharacterized protein</fullName>
    </submittedName>
</protein>
<organism evidence="1">
    <name type="scientific">viral metagenome</name>
    <dbReference type="NCBI Taxonomy" id="1070528"/>
    <lineage>
        <taxon>unclassified sequences</taxon>
        <taxon>metagenomes</taxon>
        <taxon>organismal metagenomes</taxon>
    </lineage>
</organism>
<reference evidence="1" key="1">
    <citation type="journal article" date="2020" name="Nature">
        <title>Giant virus diversity and host interactions through global metagenomics.</title>
        <authorList>
            <person name="Schulz F."/>
            <person name="Roux S."/>
            <person name="Paez-Espino D."/>
            <person name="Jungbluth S."/>
            <person name="Walsh D.A."/>
            <person name="Denef V.J."/>
            <person name="McMahon K.D."/>
            <person name="Konstantinidis K.T."/>
            <person name="Eloe-Fadrosh E.A."/>
            <person name="Kyrpides N.C."/>
            <person name="Woyke T."/>
        </authorList>
    </citation>
    <scope>NUCLEOTIDE SEQUENCE</scope>
    <source>
        <strain evidence="1">GVMAG-M-3300027708-5</strain>
    </source>
</reference>
<evidence type="ECO:0000313" key="1">
    <source>
        <dbReference type="EMBL" id="QHU04803.1"/>
    </source>
</evidence>
<proteinExistence type="predicted"/>
<accession>A0A6C0JHF1</accession>
<sequence length="318" mass="35937">MPSKSSTKKIKIKKATIKRKPRVKRRTYIPLNTESAVAVSLKNYRKLGDLNVKRCKKTKKAQRGGFWPFTSWGTDQKKTDDASTNKKGLKSEKLDLVTCPNPKGACNTLDTQFDHKINPTWETCITANSIKKHIIYITPNNVIIKSVETIQIPEFLVKLDVGPIISAKIKIEDKFVECFMFICGQWYVSLRLFTTVIYNGPLAFTAANRTFFRLSNKISFDVDISNPSIGSSLITFPKDSYTVSSEQYTLQTSATDTITLSPEFFENISPENDPMAYNTIVNFRNQKTIANEVKQEIVLDVVEEGAETIFNFAKDQAS</sequence>
<dbReference type="EMBL" id="MN740404">
    <property type="protein sequence ID" value="QHU04803.1"/>
    <property type="molecule type" value="Genomic_DNA"/>
</dbReference>
<name>A0A6C0JHF1_9ZZZZ</name>